<dbReference type="Pfam" id="PF13556">
    <property type="entry name" value="HTH_30"/>
    <property type="match status" value="1"/>
</dbReference>
<name>A0A9Y2IGG0_9PSEU</name>
<dbReference type="PANTHER" id="PTHR33744">
    <property type="entry name" value="CARBOHYDRATE DIACID REGULATOR"/>
    <property type="match status" value="1"/>
</dbReference>
<dbReference type="KEGG" id="acab:QRX50_46385"/>
<evidence type="ECO:0000259" key="2">
    <source>
        <dbReference type="Pfam" id="PF13556"/>
    </source>
</evidence>
<reference evidence="4 5" key="1">
    <citation type="submission" date="2023-06" db="EMBL/GenBank/DDBJ databases">
        <authorList>
            <person name="Oyuntsetseg B."/>
            <person name="Kim S.B."/>
        </authorList>
    </citation>
    <scope>NUCLEOTIDE SEQUENCE [LARGE SCALE GENOMIC DNA]</scope>
    <source>
        <strain evidence="4 5">2-15</strain>
    </source>
</reference>
<feature type="domain" description="CdaR GGDEF-like" evidence="3">
    <location>
        <begin position="173"/>
        <end position="288"/>
    </location>
</feature>
<organism evidence="4 5">
    <name type="scientific">Amycolatopsis carbonis</name>
    <dbReference type="NCBI Taxonomy" id="715471"/>
    <lineage>
        <taxon>Bacteria</taxon>
        <taxon>Bacillati</taxon>
        <taxon>Actinomycetota</taxon>
        <taxon>Actinomycetes</taxon>
        <taxon>Pseudonocardiales</taxon>
        <taxon>Pseudonocardiaceae</taxon>
        <taxon>Amycolatopsis</taxon>
    </lineage>
</organism>
<evidence type="ECO:0000313" key="5">
    <source>
        <dbReference type="Proteomes" id="UP001236014"/>
    </source>
</evidence>
<comment type="similarity">
    <text evidence="1">Belongs to the CdaR family.</text>
</comment>
<gene>
    <name evidence="4" type="ORF">QRX50_46385</name>
</gene>
<dbReference type="InterPro" id="IPR041522">
    <property type="entry name" value="CdaR_GGDEF"/>
</dbReference>
<dbReference type="Pfam" id="PF17853">
    <property type="entry name" value="GGDEF_2"/>
    <property type="match status" value="1"/>
</dbReference>
<dbReference type="Proteomes" id="UP001236014">
    <property type="component" value="Chromosome"/>
</dbReference>
<dbReference type="AlphaFoldDB" id="A0A9Y2IGG0"/>
<keyword evidence="5" id="KW-1185">Reference proteome</keyword>
<protein>
    <submittedName>
        <fullName evidence="4">Helix-turn-helix domain-containing protein</fullName>
    </submittedName>
</protein>
<evidence type="ECO:0000259" key="3">
    <source>
        <dbReference type="Pfam" id="PF17853"/>
    </source>
</evidence>
<dbReference type="Gene3D" id="1.10.10.2840">
    <property type="entry name" value="PucR C-terminal helix-turn-helix domain"/>
    <property type="match status" value="1"/>
</dbReference>
<dbReference type="PANTHER" id="PTHR33744:SF7">
    <property type="entry name" value="PUCR FAMILY TRANSCRIPTIONAL REGULATOR"/>
    <property type="match status" value="1"/>
</dbReference>
<evidence type="ECO:0000313" key="4">
    <source>
        <dbReference type="EMBL" id="WIX78690.1"/>
    </source>
</evidence>
<dbReference type="InterPro" id="IPR042070">
    <property type="entry name" value="PucR_C-HTH_sf"/>
</dbReference>
<dbReference type="InterPro" id="IPR025736">
    <property type="entry name" value="PucR_C-HTH_dom"/>
</dbReference>
<sequence length="403" mass="43164">MAETTGRRVPKHHGLSAKTLRSLDHASGRLASASVAVMERRLVWFGRLPADQRASVLLITQAGAAGFVDWLRDSKEALKLTTEAFRDAPAELSRYISLRQAVSMVRLAIEQFEEQLPEFAASEAERAALIEGILRYGREIAFAAANSYAAAAEARGAWDARLEALVVDGIVRGDAEEAVLSRAAALGWDPASAATVIVGNPPSEDPPTVVFEVRSRAARVGRPVLLSVQGSRLVIVIGGPTEGGVKERETLSRMSAVFADGPVVAGPTVPSLAEAHHSAAEALSGLRAVVGWPGAPRPVRSDDLLPERALSGDPEAERLLVELVARPLEEAGPALQRTVETYLESGGVLERCAQTLFVHPNTVRYRLRKAAELTGRNPTEPRDAFVLRAALTVGRLARGRGLW</sequence>
<evidence type="ECO:0000256" key="1">
    <source>
        <dbReference type="ARBA" id="ARBA00006754"/>
    </source>
</evidence>
<feature type="domain" description="PucR C-terminal helix-turn-helix" evidence="2">
    <location>
        <begin position="335"/>
        <end position="392"/>
    </location>
</feature>
<accession>A0A9Y2IGG0</accession>
<dbReference type="EMBL" id="CP127294">
    <property type="protein sequence ID" value="WIX78690.1"/>
    <property type="molecule type" value="Genomic_DNA"/>
</dbReference>
<dbReference type="RefSeq" id="WP_285969396.1">
    <property type="nucleotide sequence ID" value="NZ_CP127294.1"/>
</dbReference>
<proteinExistence type="inferred from homology"/>
<dbReference type="InterPro" id="IPR051448">
    <property type="entry name" value="CdaR-like_regulators"/>
</dbReference>